<protein>
    <submittedName>
        <fullName evidence="9">Peptidase S8</fullName>
    </submittedName>
</protein>
<evidence type="ECO:0000256" key="5">
    <source>
        <dbReference type="PIRSR" id="PIRSR615500-1"/>
    </source>
</evidence>
<dbReference type="GO" id="GO:0004252">
    <property type="term" value="F:serine-type endopeptidase activity"/>
    <property type="evidence" value="ECO:0007669"/>
    <property type="project" value="UniProtKB-UniRule"/>
</dbReference>
<dbReference type="Gene3D" id="3.40.50.200">
    <property type="entry name" value="Peptidase S8/S53 domain"/>
    <property type="match status" value="1"/>
</dbReference>
<sequence>MAKSSKSTPTMNTAVVQTNQIITTEVTTRLTSYIPVTKSRSATGEKKLTPMDPKLQQAILLHRSGIRKSPTSSTSENELAVIASVTDTESWNNQQEVRNPTLITRARGNEPAIVTGRIPIQRIEHIRSLPFVKSLKAARKVTEAVHKTVPDVGANKYASTPAKQTGGKGVLVGIIDFGCDFAHQNFLDKNGKTRLVKFWDQTASTNGNGVPYGRLHLPNDINKAIKSAKPYETLGHLLHPGAHGTHVMDIAAGNGKGSGFPGVAPAADLIFVQLSTSNIPWEGPDVVGKNFGDSVNLVEAIRFIFDEAGDKPCVINISLGTNGGPHDGSTLVEKAIDGMLQEKPNRAVVIAAANSHEDGIHTAGQVPGNGTYDVSWLVDGNDFTENELEIWYKGSDQLLVEVIDPTGQSLGTVEPDETGQVKDSNGKVQLVISNRLNDPNNHDNVIGIWLKEHNPGNWTVRLINNNSKAVPFHGWIERDDRGPSTFGGARDNSHTLGSISCSHKSITVASYDATKKGSPISWFSSEGPTRDGRHKPEISAPGSNILAANSTTKKERTLMSGTSMAAPAVTGCIALLYAAAAAAGKKLTIDELRTIITKKGRLNPPDAAWDSRFGYGRIFVPDMIGLLSGVKTAAVKAFDATPGELIKKQPKKTPPKTAKKSSRTKRKRAL</sequence>
<dbReference type="Gene3D" id="2.60.120.1290">
    <property type="match status" value="1"/>
</dbReference>
<feature type="active site" description="Charge relay system" evidence="5 6">
    <location>
        <position position="563"/>
    </location>
</feature>
<dbReference type="PANTHER" id="PTHR43806:SF11">
    <property type="entry name" value="CEREVISIN-RELATED"/>
    <property type="match status" value="1"/>
</dbReference>
<dbReference type="PRINTS" id="PR00723">
    <property type="entry name" value="SUBTILISIN"/>
</dbReference>
<feature type="domain" description="Peptidase S8/S53" evidence="8">
    <location>
        <begin position="167"/>
        <end position="358"/>
    </location>
</feature>
<dbReference type="InterPro" id="IPR023828">
    <property type="entry name" value="Peptidase_S8_Ser-AS"/>
</dbReference>
<dbReference type="CDD" id="cd07478">
    <property type="entry name" value="Peptidases_S8_CspA-like"/>
    <property type="match status" value="1"/>
</dbReference>
<reference evidence="9 10" key="1">
    <citation type="submission" date="2019-04" db="EMBL/GenBank/DDBJ databases">
        <title>Niastella caeni sp. nov., isolated from activated sludge.</title>
        <authorList>
            <person name="Sheng M."/>
        </authorList>
    </citation>
    <scope>NUCLEOTIDE SEQUENCE [LARGE SCALE GENOMIC DNA]</scope>
    <source>
        <strain evidence="9 10">HX-2-15</strain>
    </source>
</reference>
<dbReference type="InterPro" id="IPR036852">
    <property type="entry name" value="Peptidase_S8/S53_dom_sf"/>
</dbReference>
<evidence type="ECO:0000256" key="2">
    <source>
        <dbReference type="ARBA" id="ARBA00022670"/>
    </source>
</evidence>
<feature type="domain" description="Peptidase S8/S53" evidence="8">
    <location>
        <begin position="492"/>
        <end position="616"/>
    </location>
</feature>
<feature type="active site" description="Charge relay system" evidence="5 6">
    <location>
        <position position="243"/>
    </location>
</feature>
<dbReference type="InterPro" id="IPR034045">
    <property type="entry name" value="Pep_S8_CspA-like"/>
</dbReference>
<dbReference type="RefSeq" id="WP_136577202.1">
    <property type="nucleotide sequence ID" value="NZ_STFF01000002.1"/>
</dbReference>
<feature type="compositionally biased region" description="Basic residues" evidence="7">
    <location>
        <begin position="648"/>
        <end position="670"/>
    </location>
</feature>
<dbReference type="InterPro" id="IPR015500">
    <property type="entry name" value="Peptidase_S8_subtilisin-rel"/>
</dbReference>
<dbReference type="GO" id="GO:0006508">
    <property type="term" value="P:proteolysis"/>
    <property type="evidence" value="ECO:0007669"/>
    <property type="project" value="UniProtKB-KW"/>
</dbReference>
<evidence type="ECO:0000256" key="6">
    <source>
        <dbReference type="PROSITE-ProRule" id="PRU01240"/>
    </source>
</evidence>
<dbReference type="AlphaFoldDB" id="A0A4S8I002"/>
<feature type="region of interest" description="Disordered" evidence="7">
    <location>
        <begin position="643"/>
        <end position="670"/>
    </location>
</feature>
<gene>
    <name evidence="9" type="ORF">FAM09_11350</name>
</gene>
<evidence type="ECO:0000256" key="1">
    <source>
        <dbReference type="ARBA" id="ARBA00011073"/>
    </source>
</evidence>
<organism evidence="9 10">
    <name type="scientific">Niastella caeni</name>
    <dbReference type="NCBI Taxonomy" id="2569763"/>
    <lineage>
        <taxon>Bacteria</taxon>
        <taxon>Pseudomonadati</taxon>
        <taxon>Bacteroidota</taxon>
        <taxon>Chitinophagia</taxon>
        <taxon>Chitinophagales</taxon>
        <taxon>Chitinophagaceae</taxon>
        <taxon>Niastella</taxon>
    </lineage>
</organism>
<dbReference type="EMBL" id="STFF01000002">
    <property type="protein sequence ID" value="THU40449.1"/>
    <property type="molecule type" value="Genomic_DNA"/>
</dbReference>
<dbReference type="InterPro" id="IPR050131">
    <property type="entry name" value="Peptidase_S8_subtilisin-like"/>
</dbReference>
<evidence type="ECO:0000313" key="9">
    <source>
        <dbReference type="EMBL" id="THU40449.1"/>
    </source>
</evidence>
<feature type="active site" description="Charge relay system" evidence="5 6">
    <location>
        <position position="176"/>
    </location>
</feature>
<evidence type="ECO:0000256" key="7">
    <source>
        <dbReference type="SAM" id="MobiDB-lite"/>
    </source>
</evidence>
<dbReference type="PROSITE" id="PS00138">
    <property type="entry name" value="SUBTILASE_SER"/>
    <property type="match status" value="1"/>
</dbReference>
<feature type="compositionally biased region" description="Basic and acidic residues" evidence="7">
    <location>
        <begin position="528"/>
        <end position="537"/>
    </location>
</feature>
<keyword evidence="2 6" id="KW-0645">Protease</keyword>
<comment type="similarity">
    <text evidence="1 6">Belongs to the peptidase S8 family.</text>
</comment>
<accession>A0A4S8I002</accession>
<dbReference type="PROSITE" id="PS51892">
    <property type="entry name" value="SUBTILASE"/>
    <property type="match status" value="1"/>
</dbReference>
<dbReference type="InterPro" id="IPR000209">
    <property type="entry name" value="Peptidase_S8/S53_dom"/>
</dbReference>
<dbReference type="Proteomes" id="UP000306918">
    <property type="component" value="Unassembled WGS sequence"/>
</dbReference>
<evidence type="ECO:0000259" key="8">
    <source>
        <dbReference type="Pfam" id="PF00082"/>
    </source>
</evidence>
<name>A0A4S8I002_9BACT</name>
<keyword evidence="10" id="KW-1185">Reference proteome</keyword>
<proteinExistence type="inferred from homology"/>
<evidence type="ECO:0000256" key="3">
    <source>
        <dbReference type="ARBA" id="ARBA00022801"/>
    </source>
</evidence>
<evidence type="ECO:0000313" key="10">
    <source>
        <dbReference type="Proteomes" id="UP000306918"/>
    </source>
</evidence>
<dbReference type="Pfam" id="PF00082">
    <property type="entry name" value="Peptidase_S8"/>
    <property type="match status" value="2"/>
</dbReference>
<dbReference type="SUPFAM" id="SSF52743">
    <property type="entry name" value="Subtilisin-like"/>
    <property type="match status" value="1"/>
</dbReference>
<keyword evidence="3 6" id="KW-0378">Hydrolase</keyword>
<keyword evidence="4 6" id="KW-0720">Serine protease</keyword>
<dbReference type="PANTHER" id="PTHR43806">
    <property type="entry name" value="PEPTIDASE S8"/>
    <property type="match status" value="1"/>
</dbReference>
<dbReference type="OrthoDB" id="9792152at2"/>
<comment type="caution">
    <text evidence="9">The sequence shown here is derived from an EMBL/GenBank/DDBJ whole genome shotgun (WGS) entry which is preliminary data.</text>
</comment>
<evidence type="ECO:0000256" key="4">
    <source>
        <dbReference type="ARBA" id="ARBA00022825"/>
    </source>
</evidence>
<feature type="region of interest" description="Disordered" evidence="7">
    <location>
        <begin position="522"/>
        <end position="543"/>
    </location>
</feature>